<evidence type="ECO:0000259" key="5">
    <source>
        <dbReference type="PROSITE" id="PS51063"/>
    </source>
</evidence>
<evidence type="ECO:0000313" key="6">
    <source>
        <dbReference type="EMBL" id="RIV83243.1"/>
    </source>
</evidence>
<reference evidence="6 7" key="1">
    <citation type="submission" date="2018-08" db="EMBL/GenBank/DDBJ databases">
        <title>Erythrobacter zhengii sp.nov., a bacterium isolated from deep-sea sediment.</title>
        <authorList>
            <person name="Fang C."/>
            <person name="Wu Y.-H."/>
            <person name="Sun C."/>
            <person name="Wang H."/>
            <person name="Cheng H."/>
            <person name="Meng F.-X."/>
            <person name="Wang C.-S."/>
            <person name="Xu X.-W."/>
        </authorList>
    </citation>
    <scope>NUCLEOTIDE SEQUENCE [LARGE SCALE GENOMIC DNA]</scope>
    <source>
        <strain evidence="6 7">CCTCC AB 2015396</strain>
    </source>
</reference>
<evidence type="ECO:0000256" key="2">
    <source>
        <dbReference type="ARBA" id="ARBA00023125"/>
    </source>
</evidence>
<dbReference type="InterPro" id="IPR018490">
    <property type="entry name" value="cNMP-bd_dom_sf"/>
</dbReference>
<dbReference type="SMART" id="SM00100">
    <property type="entry name" value="cNMP"/>
    <property type="match status" value="1"/>
</dbReference>
<dbReference type="EMBL" id="QXFM01000113">
    <property type="protein sequence ID" value="RIV83243.1"/>
    <property type="molecule type" value="Genomic_DNA"/>
</dbReference>
<dbReference type="PROSITE" id="PS51063">
    <property type="entry name" value="HTH_CRP_2"/>
    <property type="match status" value="1"/>
</dbReference>
<organism evidence="6 7">
    <name type="scientific">Aurantiacibacter xanthus</name>
    <dbReference type="NCBI Taxonomy" id="1784712"/>
    <lineage>
        <taxon>Bacteria</taxon>
        <taxon>Pseudomonadati</taxon>
        <taxon>Pseudomonadota</taxon>
        <taxon>Alphaproteobacteria</taxon>
        <taxon>Sphingomonadales</taxon>
        <taxon>Erythrobacteraceae</taxon>
        <taxon>Aurantiacibacter</taxon>
    </lineage>
</organism>
<dbReference type="Pfam" id="PF13545">
    <property type="entry name" value="HTH_Crp_2"/>
    <property type="match status" value="1"/>
</dbReference>
<dbReference type="SMART" id="SM00419">
    <property type="entry name" value="HTH_CRP"/>
    <property type="match status" value="1"/>
</dbReference>
<dbReference type="PROSITE" id="PS50042">
    <property type="entry name" value="CNMP_BINDING_3"/>
    <property type="match status" value="1"/>
</dbReference>
<dbReference type="GO" id="GO:0003700">
    <property type="term" value="F:DNA-binding transcription factor activity"/>
    <property type="evidence" value="ECO:0007669"/>
    <property type="project" value="TreeGrafter"/>
</dbReference>
<keyword evidence="7" id="KW-1185">Reference proteome</keyword>
<dbReference type="PANTHER" id="PTHR24567:SF74">
    <property type="entry name" value="HTH-TYPE TRANSCRIPTIONAL REGULATOR ARCR"/>
    <property type="match status" value="1"/>
</dbReference>
<dbReference type="OrthoDB" id="9776746at2"/>
<evidence type="ECO:0000259" key="4">
    <source>
        <dbReference type="PROSITE" id="PS50042"/>
    </source>
</evidence>
<proteinExistence type="predicted"/>
<gene>
    <name evidence="6" type="ORF">D2V17_13690</name>
</gene>
<dbReference type="InterPro" id="IPR050397">
    <property type="entry name" value="Env_Response_Regulators"/>
</dbReference>
<dbReference type="Pfam" id="PF00027">
    <property type="entry name" value="cNMP_binding"/>
    <property type="match status" value="1"/>
</dbReference>
<dbReference type="PANTHER" id="PTHR24567">
    <property type="entry name" value="CRP FAMILY TRANSCRIPTIONAL REGULATORY PROTEIN"/>
    <property type="match status" value="1"/>
</dbReference>
<dbReference type="InterPro" id="IPR012318">
    <property type="entry name" value="HTH_CRP"/>
</dbReference>
<evidence type="ECO:0000256" key="1">
    <source>
        <dbReference type="ARBA" id="ARBA00023015"/>
    </source>
</evidence>
<dbReference type="SUPFAM" id="SSF51206">
    <property type="entry name" value="cAMP-binding domain-like"/>
    <property type="match status" value="1"/>
</dbReference>
<dbReference type="GO" id="GO:0005829">
    <property type="term" value="C:cytosol"/>
    <property type="evidence" value="ECO:0007669"/>
    <property type="project" value="TreeGrafter"/>
</dbReference>
<protein>
    <submittedName>
        <fullName evidence="6">Crp/Fnr family transcriptional regulator</fullName>
    </submittedName>
</protein>
<dbReference type="InterPro" id="IPR000595">
    <property type="entry name" value="cNMP-bd_dom"/>
</dbReference>
<dbReference type="CDD" id="cd00038">
    <property type="entry name" value="CAP_ED"/>
    <property type="match status" value="1"/>
</dbReference>
<keyword evidence="3" id="KW-0804">Transcription</keyword>
<dbReference type="Proteomes" id="UP000265366">
    <property type="component" value="Unassembled WGS sequence"/>
</dbReference>
<dbReference type="Gene3D" id="1.10.10.10">
    <property type="entry name" value="Winged helix-like DNA-binding domain superfamily/Winged helix DNA-binding domain"/>
    <property type="match status" value="1"/>
</dbReference>
<dbReference type="InterPro" id="IPR036388">
    <property type="entry name" value="WH-like_DNA-bd_sf"/>
</dbReference>
<dbReference type="AlphaFoldDB" id="A0A3A1P1S6"/>
<dbReference type="RefSeq" id="WP_119593362.1">
    <property type="nucleotide sequence ID" value="NZ_QXFM01000113.1"/>
</dbReference>
<keyword evidence="1" id="KW-0805">Transcription regulation</keyword>
<dbReference type="Gene3D" id="2.60.120.10">
    <property type="entry name" value="Jelly Rolls"/>
    <property type="match status" value="1"/>
</dbReference>
<evidence type="ECO:0000313" key="7">
    <source>
        <dbReference type="Proteomes" id="UP000265366"/>
    </source>
</evidence>
<dbReference type="GO" id="GO:0003677">
    <property type="term" value="F:DNA binding"/>
    <property type="evidence" value="ECO:0007669"/>
    <property type="project" value="UniProtKB-KW"/>
</dbReference>
<feature type="domain" description="Cyclic nucleotide-binding" evidence="4">
    <location>
        <begin position="13"/>
        <end position="79"/>
    </location>
</feature>
<evidence type="ECO:0000256" key="3">
    <source>
        <dbReference type="ARBA" id="ARBA00023163"/>
    </source>
</evidence>
<feature type="domain" description="HTH crp-type" evidence="5">
    <location>
        <begin position="150"/>
        <end position="214"/>
    </location>
</feature>
<keyword evidence="2" id="KW-0238">DNA-binding</keyword>
<accession>A0A3A1P1S6</accession>
<dbReference type="InterPro" id="IPR014710">
    <property type="entry name" value="RmlC-like_jellyroll"/>
</dbReference>
<dbReference type="InterPro" id="IPR036390">
    <property type="entry name" value="WH_DNA-bd_sf"/>
</dbReference>
<name>A0A3A1P1S6_9SPHN</name>
<sequence length="221" mass="23664">MKDTDTLLSAIPFAGDLSPSSRALLAQRVHSLSAGAGETLLSPGDSVSGVYFVEAGCVRVHYLDAEGQEGTLYRLCPGESCILALNCLFSQMHYPAWANAEDEGASLLVLDGAAARELAQQDPQFVRALFEQASDRLFRLLATLEQVIRLPLEARLAQLLLDLADDKGVIGLPHERLASHLGTSREVVSRLLRGLVGAGLIRSGYGRIAILDRAALLARCG</sequence>
<dbReference type="SUPFAM" id="SSF46785">
    <property type="entry name" value="Winged helix' DNA-binding domain"/>
    <property type="match status" value="1"/>
</dbReference>
<comment type="caution">
    <text evidence="6">The sequence shown here is derived from an EMBL/GenBank/DDBJ whole genome shotgun (WGS) entry which is preliminary data.</text>
</comment>